<reference evidence="2" key="1">
    <citation type="journal article" date="2011" name="Science">
        <title>The plant cell wall-decomposing machinery underlies the functional diversity of forest fungi.</title>
        <authorList>
            <person name="Eastwood D.C."/>
            <person name="Floudas D."/>
            <person name="Binder M."/>
            <person name="Majcherczyk A."/>
            <person name="Schneider P."/>
            <person name="Aerts A."/>
            <person name="Asiegbu F.O."/>
            <person name="Baker S.E."/>
            <person name="Barry K."/>
            <person name="Bendiksby M."/>
            <person name="Blumentritt M."/>
            <person name="Coutinho P.M."/>
            <person name="Cullen D."/>
            <person name="de Vries R.P."/>
            <person name="Gathman A."/>
            <person name="Goodell B."/>
            <person name="Henrissat B."/>
            <person name="Ihrmark K."/>
            <person name="Kauserud H."/>
            <person name="Kohler A."/>
            <person name="LaButti K."/>
            <person name="Lapidus A."/>
            <person name="Lavin J.L."/>
            <person name="Lee Y.-H."/>
            <person name="Lindquist E."/>
            <person name="Lilly W."/>
            <person name="Lucas S."/>
            <person name="Morin E."/>
            <person name="Murat C."/>
            <person name="Oguiza J.A."/>
            <person name="Park J."/>
            <person name="Pisabarro A.G."/>
            <person name="Riley R."/>
            <person name="Rosling A."/>
            <person name="Salamov A."/>
            <person name="Schmidt O."/>
            <person name="Schmutz J."/>
            <person name="Skrede I."/>
            <person name="Stenlid J."/>
            <person name="Wiebenga A."/>
            <person name="Xie X."/>
            <person name="Kuees U."/>
            <person name="Hibbett D.S."/>
            <person name="Hoffmeister D."/>
            <person name="Hoegberg N."/>
            <person name="Martin F."/>
            <person name="Grigoriev I.V."/>
            <person name="Watkinson S.C."/>
        </authorList>
    </citation>
    <scope>NUCLEOTIDE SEQUENCE [LARGE SCALE GENOMIC DNA]</scope>
    <source>
        <strain evidence="2">strain S7.3</strain>
    </source>
</reference>
<keyword evidence="2" id="KW-1185">Reference proteome</keyword>
<dbReference type="eggNOG" id="ENOG502SNUT">
    <property type="taxonomic scope" value="Eukaryota"/>
</dbReference>
<dbReference type="OrthoDB" id="2565179at2759"/>
<protein>
    <submittedName>
        <fullName evidence="1">Uncharacterized protein</fullName>
    </submittedName>
</protein>
<dbReference type="EMBL" id="GL945480">
    <property type="protein sequence ID" value="EGN98936.1"/>
    <property type="molecule type" value="Genomic_DNA"/>
</dbReference>
<organism evidence="2">
    <name type="scientific">Serpula lacrymans var. lacrymans (strain S7.3)</name>
    <name type="common">Dry rot fungus</name>
    <dbReference type="NCBI Taxonomy" id="936435"/>
    <lineage>
        <taxon>Eukaryota</taxon>
        <taxon>Fungi</taxon>
        <taxon>Dikarya</taxon>
        <taxon>Basidiomycota</taxon>
        <taxon>Agaricomycotina</taxon>
        <taxon>Agaricomycetes</taxon>
        <taxon>Agaricomycetidae</taxon>
        <taxon>Boletales</taxon>
        <taxon>Coniophorineae</taxon>
        <taxon>Serpulaceae</taxon>
        <taxon>Serpula</taxon>
    </lineage>
</organism>
<dbReference type="OMA" id="FKGANSH"/>
<dbReference type="HOGENOM" id="CLU_295789_0_0_1"/>
<sequence length="1085" mass="122135">MLRWCQSTVRELGGYGGILQDIRPLSTYSAPKSNATRRKGRVCPVYDTHDNASSLSGVVHTRTDPCGVTLSDARIPTVIGQEEVLRRPLPLLRSPRTNLEDRIDMGNAANTNHTCSPQWREPTPINPEEYLTRTSSTIEVQTLCVFPEKPHDNSKAIDLLYAFLSPNNMTSCHPEKHSANTLRSLYMSAKARNQLGQLDSGRLSSLISLFGSLSLHPFRHCIYTNPFASHFKEHTISRSYWSFVVLITKDKERLGQTLSHSDRYWIMRAELANVVRYLAVEFSESKAANLSSAIYRARIQYRHICQHTADPEVHVPYFEALLSIEGPGFLDAAVYRLCSALRRHDEWHPRLLGVLWRILLQFNGNMSTISRELVLSTFSHRVSNLSLRGERAISTKCYTAQGSPPGPYHHDALSVNEIARSIVTVLASSTSPSDHLAQYATTLLRSIFVPANSLGRRWSSIMLLALYNGRPALISQATMQQETMPIPCLATVTWEAVFSLATMRKVFGGMDLTSVDQSTLKDMIQGTLRASWENWSACAQREAEHPLAARSIVSSFFYLSGVIGDMSLKDACHAYSTSSKLWCDDDDGLTRLQILSMAAEFLIASLPSHVDQCRMALTDLKDTLPDTRWLPAVTSIAIDNLVRRDPRLAYALYAAARRDGIEIAVEPTISLGVALAKVGAYQDAIPFLHNCQLSGEQRQELMSNVLRHMAQYQSANFEPESLSTLGDALRDTYSSSLPPRTVRWCLEHILVHILKSVHAGKAISVIKAITRTSPSYFKPSFFLRCSHVFLRHKQYRYAVQLLELVGRLYPRYSTMFRCVVHELTRSGATSLVPRACLAVPGSLGKHRYHFTARTVAIRAHMPIRILSLKASSMLDRDPSDISTIRLAMHLLIRAGRILATKKLFARVADKLDADTRTSLCNIYLHGVVIQPLPRNGRKMRKVLASLNYLVDHYSFTPDRVTVNILLKAVMRWRTMFDNKKLRALFDHMIRSGYPAGEHVSSGRLPFGTPLSRAPQEMQLPKLPPYISFERHARPLYMMFIKAFYFRNDVQAARTVIDILKGEKHAVAMRNMEQGPPHDVTDDVHS</sequence>
<gene>
    <name evidence="1" type="ORF">SERLA73DRAFT_73521</name>
</gene>
<evidence type="ECO:0000313" key="1">
    <source>
        <dbReference type="EMBL" id="EGN98936.1"/>
    </source>
</evidence>
<proteinExistence type="predicted"/>
<dbReference type="InParanoid" id="F8PYH3"/>
<dbReference type="Proteomes" id="UP000008063">
    <property type="component" value="Unassembled WGS sequence"/>
</dbReference>
<dbReference type="STRING" id="936435.F8PYH3"/>
<accession>F8PYH3</accession>
<evidence type="ECO:0000313" key="2">
    <source>
        <dbReference type="Proteomes" id="UP000008063"/>
    </source>
</evidence>
<name>F8PYH3_SERL3</name>
<dbReference type="AlphaFoldDB" id="F8PYH3"/>